<dbReference type="RefSeq" id="WP_182576076.1">
    <property type="nucleotide sequence ID" value="NZ_JACJHY010000055.1"/>
</dbReference>
<reference evidence="1 2" key="1">
    <citation type="submission" date="2020-08" db="EMBL/GenBank/DDBJ databases">
        <title>Genomic Encyclopedia of Type Strains, Phase IV (KMG-IV): sequencing the most valuable type-strain genomes for metagenomic binning, comparative biology and taxonomic classification.</title>
        <authorList>
            <person name="Goeker M."/>
        </authorList>
    </citation>
    <scope>NUCLEOTIDE SEQUENCE [LARGE SCALE GENOMIC DNA]</scope>
    <source>
        <strain evidence="1 2">DSM 17455</strain>
    </source>
</reference>
<name>A0ABR6CIV9_9HYPH</name>
<accession>A0ABR6CIV9</accession>
<organism evidence="1 2">
    <name type="scientific">Aminobacter ciceronei</name>
    <dbReference type="NCBI Taxonomy" id="150723"/>
    <lineage>
        <taxon>Bacteria</taxon>
        <taxon>Pseudomonadati</taxon>
        <taxon>Pseudomonadota</taxon>
        <taxon>Alphaproteobacteria</taxon>
        <taxon>Hyphomicrobiales</taxon>
        <taxon>Phyllobacteriaceae</taxon>
        <taxon>Aminobacter</taxon>
    </lineage>
</organism>
<evidence type="ECO:0000313" key="1">
    <source>
        <dbReference type="EMBL" id="MBA9024312.1"/>
    </source>
</evidence>
<gene>
    <name evidence="1" type="ORF">HNQ97_006351</name>
</gene>
<evidence type="ECO:0000313" key="2">
    <source>
        <dbReference type="Proteomes" id="UP000587524"/>
    </source>
</evidence>
<proteinExistence type="predicted"/>
<protein>
    <submittedName>
        <fullName evidence="1">3-methyladenine DNA glycosylase Tag</fullName>
    </submittedName>
</protein>
<dbReference type="Proteomes" id="UP000587524">
    <property type="component" value="Unassembled WGS sequence"/>
</dbReference>
<keyword evidence="2" id="KW-1185">Reference proteome</keyword>
<sequence>MEPAGERFGNHKIDSLTEESARIDMMAKIDAQIHPAGTPWTVDEVRQNLEAFLEAAIGQPQQLLTADQRYTVTVARAGKADARHLLKRGGPLDEDD</sequence>
<dbReference type="EMBL" id="JACJHZ010000055">
    <property type="protein sequence ID" value="MBA9024312.1"/>
    <property type="molecule type" value="Genomic_DNA"/>
</dbReference>
<comment type="caution">
    <text evidence="1">The sequence shown here is derived from an EMBL/GenBank/DDBJ whole genome shotgun (WGS) entry which is preliminary data.</text>
</comment>